<proteinExistence type="predicted"/>
<reference evidence="3 4" key="1">
    <citation type="submission" date="2016-10" db="EMBL/GenBank/DDBJ databases">
        <authorList>
            <person name="de Groot N.N."/>
        </authorList>
    </citation>
    <scope>NUCLEOTIDE SEQUENCE [LARGE SCALE GENOMIC DNA]</scope>
    <source>
        <strain evidence="3 4">CPCC 202699</strain>
    </source>
</reference>
<feature type="transmembrane region" description="Helical" evidence="2">
    <location>
        <begin position="63"/>
        <end position="82"/>
    </location>
</feature>
<keyword evidence="4" id="KW-1185">Reference proteome</keyword>
<keyword evidence="2" id="KW-0812">Transmembrane</keyword>
<dbReference type="Proteomes" id="UP000199515">
    <property type="component" value="Unassembled WGS sequence"/>
</dbReference>
<keyword evidence="2" id="KW-0472">Membrane</keyword>
<evidence type="ECO:0000313" key="3">
    <source>
        <dbReference type="EMBL" id="SDX73839.1"/>
    </source>
</evidence>
<feature type="transmembrane region" description="Helical" evidence="2">
    <location>
        <begin position="28"/>
        <end position="51"/>
    </location>
</feature>
<feature type="compositionally biased region" description="Basic and acidic residues" evidence="1">
    <location>
        <begin position="152"/>
        <end position="168"/>
    </location>
</feature>
<evidence type="ECO:0000256" key="1">
    <source>
        <dbReference type="SAM" id="MobiDB-lite"/>
    </source>
</evidence>
<feature type="region of interest" description="Disordered" evidence="1">
    <location>
        <begin position="144"/>
        <end position="168"/>
    </location>
</feature>
<feature type="transmembrane region" description="Helical" evidence="2">
    <location>
        <begin position="112"/>
        <end position="130"/>
    </location>
</feature>
<dbReference type="AlphaFoldDB" id="A0A1H3E7G5"/>
<evidence type="ECO:0000313" key="4">
    <source>
        <dbReference type="Proteomes" id="UP000199515"/>
    </source>
</evidence>
<keyword evidence="2" id="KW-1133">Transmembrane helix</keyword>
<name>A0A1H3E7G5_9PSEU</name>
<protein>
    <recommendedName>
        <fullName evidence="5">Integral membrane protein</fullName>
    </recommendedName>
</protein>
<dbReference type="EMBL" id="FNON01000003">
    <property type="protein sequence ID" value="SDX73839.1"/>
    <property type="molecule type" value="Genomic_DNA"/>
</dbReference>
<feature type="transmembrane region" description="Helical" evidence="2">
    <location>
        <begin position="89"/>
        <end position="106"/>
    </location>
</feature>
<dbReference type="STRING" id="589385.SAMN05421504_103666"/>
<accession>A0A1H3E7G5</accession>
<evidence type="ECO:0000256" key="2">
    <source>
        <dbReference type="SAM" id="Phobius"/>
    </source>
</evidence>
<sequence length="168" mass="17500">MRKVSSWEGDAPVPFTDKFSPAPREVRIAGVITALPGLAMVVLAVLLLVKSGESVGNNLLAEVGYYAVLGAGTVACGVGLLLGRTWARSPSVVVALIMIGVGWYLAGPSGQPAPGVPVGLLGVAVLVLLFRRPSRAWVLGLREGETEEEAAERDGAAGRAARRDRDDD</sequence>
<organism evidence="3 4">
    <name type="scientific">Amycolatopsis xylanica</name>
    <dbReference type="NCBI Taxonomy" id="589385"/>
    <lineage>
        <taxon>Bacteria</taxon>
        <taxon>Bacillati</taxon>
        <taxon>Actinomycetota</taxon>
        <taxon>Actinomycetes</taxon>
        <taxon>Pseudonocardiales</taxon>
        <taxon>Pseudonocardiaceae</taxon>
        <taxon>Amycolatopsis</taxon>
    </lineage>
</organism>
<evidence type="ECO:0008006" key="5">
    <source>
        <dbReference type="Google" id="ProtNLM"/>
    </source>
</evidence>
<gene>
    <name evidence="3" type="ORF">SAMN05421504_103666</name>
</gene>